<evidence type="ECO:0000259" key="9">
    <source>
        <dbReference type="PROSITE" id="PS50822"/>
    </source>
</evidence>
<comment type="subcellular location">
    <subcellularLocation>
        <location evidence="1">Cytoplasm</location>
    </subcellularLocation>
</comment>
<dbReference type="InterPro" id="IPR036397">
    <property type="entry name" value="RNaseH_sf"/>
</dbReference>
<dbReference type="GO" id="GO:0043186">
    <property type="term" value="C:P granule"/>
    <property type="evidence" value="ECO:0007669"/>
    <property type="project" value="UniProtKB-ARBA"/>
</dbReference>
<dbReference type="Gene3D" id="3.30.420.10">
    <property type="entry name" value="Ribonuclease H-like superfamily/Ribonuclease H"/>
    <property type="match status" value="1"/>
</dbReference>
<dbReference type="Pfam" id="PF02171">
    <property type="entry name" value="Piwi"/>
    <property type="match status" value="1"/>
</dbReference>
<dbReference type="InterPro" id="IPR003100">
    <property type="entry name" value="PAZ_dom"/>
</dbReference>
<keyword evidence="2" id="KW-0217">Developmental protein</keyword>
<dbReference type="Gene3D" id="2.170.260.10">
    <property type="entry name" value="paz domain"/>
    <property type="match status" value="1"/>
</dbReference>
<sequence length="894" mass="102046">MSSDGSNHSFPRDHFSNGRVISSYGHDHSSNGRDLPSNGRDHSSNGRDHSSNGRDRYADGRGRRGGGHSNGRSDSKRPRDESESGPSHRPDKVQRNGNQRGGGRGGRGGKRREEFFNQAETRPKNLESKSGEAEGQKKVLVKANYFRVRKTGNFNVTSYRVDFDPVIEIPFVRNSLIRAVREQIGNYIYDGANQIYLTKPFQQKEVQFESTSAEGQTNTITIRSPRDIRFTESEFLQVMNLVMKSAMRGLNLQLVGKNLYDAAAATTIHNLKLQIWPGYTTSIRQHEQDLLLNCDINHKYMKQRTAYDIINENKRDRDVATKEIIGSTVLTDYNNKTYKISDIDWTQNPSSTFERRDGPCTYIDYYRQTYNKNIRDPRQPLLIVKNNKRAIRIGQPELISLIPELCRITGLTDRERTNFHMMKEIAQVTRLSARQKVDRLETFNKRLQQTPPSIEAFQRNDLVLDRQLVELEGRQLAGEIIHLGRGAEFNLNQGRDISDFTNALQNGNHMYKCMKLTQWYFVYPQRSQNSARDFLNVMRRSAIDMGMEISSPTEVQLPRDDNRTYAAELRKILSNDPRFIMVVMDNKRDDCYRTIKTSTYLQNKLVPSQVVTRKTLDHKNKRSIATKVAIQINCKLGGIPWKVDLRLKGLMIVGFDISETKGRHSYGAMVASLDANNDGGQYFSAVNEHNNANQLSTDFGNNFMAALKQYMNDNGALPKRILIYRDGVGDGQIQHVLDQEVNDIMGKVTNVYSQVQGSGEPKVGFVIINKRTKTRFFKPSPRNPKDFENPGAGFVVDNVVTLPERYDFYLISQKVTQGTVSPTYYNIVHDGFYPGRPQVMQQLTFKLCHLYYNWSGTTKIPSVVQYAKKLAFLVSQSLQGSPIVDNSSQQLYFL</sequence>
<evidence type="ECO:0000256" key="4">
    <source>
        <dbReference type="ARBA" id="ARBA00022884"/>
    </source>
</evidence>
<dbReference type="GO" id="GO:0061157">
    <property type="term" value="P:mRNA destabilization"/>
    <property type="evidence" value="ECO:0007669"/>
    <property type="project" value="UniProtKB-ARBA"/>
</dbReference>
<dbReference type="EMBL" id="CVRI01000059">
    <property type="protein sequence ID" value="CRL03804.1"/>
    <property type="molecule type" value="Genomic_DNA"/>
</dbReference>
<evidence type="ECO:0000259" key="8">
    <source>
        <dbReference type="PROSITE" id="PS50821"/>
    </source>
</evidence>
<dbReference type="Proteomes" id="UP000183832">
    <property type="component" value="Unassembled WGS sequence"/>
</dbReference>
<evidence type="ECO:0000256" key="6">
    <source>
        <dbReference type="ARBA" id="ARBA00038291"/>
    </source>
</evidence>
<protein>
    <submittedName>
        <fullName evidence="10">CLUMA_CG016148, isoform A</fullName>
    </submittedName>
</protein>
<reference evidence="10 11" key="1">
    <citation type="submission" date="2015-04" db="EMBL/GenBank/DDBJ databases">
        <authorList>
            <person name="Syromyatnikov M.Y."/>
            <person name="Popov V.N."/>
        </authorList>
    </citation>
    <scope>NUCLEOTIDE SEQUENCE [LARGE SCALE GENOMIC DNA]</scope>
</reference>
<dbReference type="SUPFAM" id="SSF53098">
    <property type="entry name" value="Ribonuclease H-like"/>
    <property type="match status" value="1"/>
</dbReference>
<evidence type="ECO:0000256" key="1">
    <source>
        <dbReference type="ARBA" id="ARBA00004496"/>
    </source>
</evidence>
<proteinExistence type="inferred from homology"/>
<keyword evidence="11" id="KW-1185">Reference proteome</keyword>
<dbReference type="OrthoDB" id="445936at2759"/>
<keyword evidence="4" id="KW-0694">RNA-binding</keyword>
<keyword evidence="5" id="KW-0943">RNA-mediated gene silencing</keyword>
<dbReference type="GO" id="GO:0003723">
    <property type="term" value="F:RNA binding"/>
    <property type="evidence" value="ECO:0007669"/>
    <property type="project" value="UniProtKB-KW"/>
</dbReference>
<feature type="compositionally biased region" description="Basic and acidic residues" evidence="7">
    <location>
        <begin position="39"/>
        <end position="62"/>
    </location>
</feature>
<evidence type="ECO:0000313" key="11">
    <source>
        <dbReference type="Proteomes" id="UP000183832"/>
    </source>
</evidence>
<gene>
    <name evidence="10" type="primary">similar to Protein piwi</name>
    <name evidence="10" type="ORF">CLUMA_CG016148</name>
</gene>
<dbReference type="CDD" id="cd02845">
    <property type="entry name" value="PAZ_piwi_like"/>
    <property type="match status" value="1"/>
</dbReference>
<dbReference type="Gene3D" id="3.40.50.2300">
    <property type="match status" value="1"/>
</dbReference>
<evidence type="ECO:0000256" key="3">
    <source>
        <dbReference type="ARBA" id="ARBA00022490"/>
    </source>
</evidence>
<dbReference type="InterPro" id="IPR012337">
    <property type="entry name" value="RNaseH-like_sf"/>
</dbReference>
<dbReference type="PANTHER" id="PTHR22891">
    <property type="entry name" value="EUKARYOTIC TRANSLATION INITIATION FACTOR 2C"/>
    <property type="match status" value="1"/>
</dbReference>
<evidence type="ECO:0000256" key="5">
    <source>
        <dbReference type="ARBA" id="ARBA00023158"/>
    </source>
</evidence>
<dbReference type="GO" id="GO:0034587">
    <property type="term" value="P:piRNA processing"/>
    <property type="evidence" value="ECO:0007669"/>
    <property type="project" value="UniProtKB-ARBA"/>
</dbReference>
<dbReference type="PROSITE" id="PS50821">
    <property type="entry name" value="PAZ"/>
    <property type="match status" value="1"/>
</dbReference>
<comment type="similarity">
    <text evidence="6">Belongs to the argonaute family. Piwi subfamily.</text>
</comment>
<evidence type="ECO:0000256" key="7">
    <source>
        <dbReference type="SAM" id="MobiDB-lite"/>
    </source>
</evidence>
<dbReference type="InterPro" id="IPR003165">
    <property type="entry name" value="Piwi"/>
</dbReference>
<dbReference type="SMART" id="SM00949">
    <property type="entry name" value="PAZ"/>
    <property type="match status" value="1"/>
</dbReference>
<dbReference type="FunFam" id="2.170.260.10:FF:000003">
    <property type="entry name" value="Piwi-like RNA-mediated gene silencing 2"/>
    <property type="match status" value="1"/>
</dbReference>
<dbReference type="GO" id="GO:0004521">
    <property type="term" value="F:RNA endonuclease activity"/>
    <property type="evidence" value="ECO:0007669"/>
    <property type="project" value="UniProtKB-ARBA"/>
</dbReference>
<name>A0A1J1IW48_9DIPT</name>
<dbReference type="SUPFAM" id="SSF101690">
    <property type="entry name" value="PAZ domain"/>
    <property type="match status" value="1"/>
</dbReference>
<keyword evidence="3" id="KW-0963">Cytoplasm</keyword>
<dbReference type="SMART" id="SM00950">
    <property type="entry name" value="Piwi"/>
    <property type="match status" value="1"/>
</dbReference>
<dbReference type="STRING" id="568069.A0A1J1IW48"/>
<feature type="compositionally biased region" description="Basic and acidic residues" evidence="7">
    <location>
        <begin position="71"/>
        <end position="94"/>
    </location>
</feature>
<feature type="domain" description="Piwi" evidence="9">
    <location>
        <begin position="579"/>
        <end position="879"/>
    </location>
</feature>
<accession>A0A1J1IW48</accession>
<dbReference type="CDD" id="cd04658">
    <property type="entry name" value="Piwi_piwi-like_Euk"/>
    <property type="match status" value="1"/>
</dbReference>
<evidence type="ECO:0000256" key="2">
    <source>
        <dbReference type="ARBA" id="ARBA00022473"/>
    </source>
</evidence>
<dbReference type="AlphaFoldDB" id="A0A1J1IW48"/>
<feature type="domain" description="PAZ" evidence="8">
    <location>
        <begin position="305"/>
        <end position="410"/>
    </location>
</feature>
<dbReference type="GO" id="GO:0035194">
    <property type="term" value="P:regulatory ncRNA-mediated post-transcriptional gene silencing"/>
    <property type="evidence" value="ECO:0007669"/>
    <property type="project" value="UniProtKB-ARBA"/>
</dbReference>
<dbReference type="Pfam" id="PF23278">
    <property type="entry name" value="Piwi_N"/>
    <property type="match status" value="1"/>
</dbReference>
<dbReference type="Pfam" id="PF02170">
    <property type="entry name" value="PAZ"/>
    <property type="match status" value="1"/>
</dbReference>
<feature type="region of interest" description="Disordered" evidence="7">
    <location>
        <begin position="1"/>
        <end position="112"/>
    </location>
</feature>
<dbReference type="InterPro" id="IPR036085">
    <property type="entry name" value="PAZ_dom_sf"/>
</dbReference>
<organism evidence="10 11">
    <name type="scientific">Clunio marinus</name>
    <dbReference type="NCBI Taxonomy" id="568069"/>
    <lineage>
        <taxon>Eukaryota</taxon>
        <taxon>Metazoa</taxon>
        <taxon>Ecdysozoa</taxon>
        <taxon>Arthropoda</taxon>
        <taxon>Hexapoda</taxon>
        <taxon>Insecta</taxon>
        <taxon>Pterygota</taxon>
        <taxon>Neoptera</taxon>
        <taxon>Endopterygota</taxon>
        <taxon>Diptera</taxon>
        <taxon>Nematocera</taxon>
        <taxon>Chironomoidea</taxon>
        <taxon>Chironomidae</taxon>
        <taxon>Clunio</taxon>
    </lineage>
</organism>
<evidence type="ECO:0000313" key="10">
    <source>
        <dbReference type="EMBL" id="CRL03804.1"/>
    </source>
</evidence>
<dbReference type="PROSITE" id="PS50822">
    <property type="entry name" value="PIWI"/>
    <property type="match status" value="1"/>
</dbReference>